<evidence type="ECO:0000313" key="5">
    <source>
        <dbReference type="Proteomes" id="UP001212042"/>
    </source>
</evidence>
<protein>
    <submittedName>
        <fullName evidence="4">Thioesterase family protein</fullName>
    </submittedName>
</protein>
<keyword evidence="5" id="KW-1185">Reference proteome</keyword>
<evidence type="ECO:0000313" key="4">
    <source>
        <dbReference type="EMBL" id="MDA7086996.1"/>
    </source>
</evidence>
<dbReference type="PANTHER" id="PTHR31793:SF27">
    <property type="entry name" value="NOVEL THIOESTERASE SUPERFAMILY DOMAIN AND SAPOSIN A-TYPE DOMAIN CONTAINING PROTEIN (0610012H03RIK)"/>
    <property type="match status" value="1"/>
</dbReference>
<dbReference type="InterPro" id="IPR006684">
    <property type="entry name" value="YbgC/YbaW"/>
</dbReference>
<keyword evidence="2" id="KW-0378">Hydrolase</keyword>
<comment type="similarity">
    <text evidence="1">Belongs to the 4-hydroxybenzoyl-CoA thioesterase family.</text>
</comment>
<dbReference type="InterPro" id="IPR029069">
    <property type="entry name" value="HotDog_dom_sf"/>
</dbReference>
<feature type="domain" description="Thioesterase" evidence="3">
    <location>
        <begin position="28"/>
        <end position="111"/>
    </location>
</feature>
<sequence>MTAAPRRDSFRFFHPLRVRWAEVDPQSIVFNGHYLTYADVAINEYFRTLGIAYPADLSRDGSDFFAIKTVLEYLAPARFDDLLEIGVRVGRLGRSSLSFTLGIWRDDEALTAGEVIYVHADASSRSSRALPQWLRDKVRGYEHCAPQD</sequence>
<dbReference type="PIRSF" id="PIRSF003230">
    <property type="entry name" value="YbgC"/>
    <property type="match status" value="1"/>
</dbReference>
<dbReference type="Gene3D" id="3.10.129.10">
    <property type="entry name" value="Hotdog Thioesterase"/>
    <property type="match status" value="1"/>
</dbReference>
<accession>A0ABT4XFJ9</accession>
<gene>
    <name evidence="4" type="ORF">PH586_11430</name>
</gene>
<organism evidence="4 5">
    <name type="scientific">Pseudomonas aestuarii</name>
    <dbReference type="NCBI Taxonomy" id="3018340"/>
    <lineage>
        <taxon>Bacteria</taxon>
        <taxon>Pseudomonadati</taxon>
        <taxon>Pseudomonadota</taxon>
        <taxon>Gammaproteobacteria</taxon>
        <taxon>Pseudomonadales</taxon>
        <taxon>Pseudomonadaceae</taxon>
        <taxon>Pseudomonas</taxon>
    </lineage>
</organism>
<dbReference type="CDD" id="cd00586">
    <property type="entry name" value="4HBT"/>
    <property type="match status" value="1"/>
</dbReference>
<dbReference type="SUPFAM" id="SSF54637">
    <property type="entry name" value="Thioesterase/thiol ester dehydrase-isomerase"/>
    <property type="match status" value="1"/>
</dbReference>
<evidence type="ECO:0000256" key="2">
    <source>
        <dbReference type="ARBA" id="ARBA00022801"/>
    </source>
</evidence>
<evidence type="ECO:0000256" key="1">
    <source>
        <dbReference type="ARBA" id="ARBA00005953"/>
    </source>
</evidence>
<dbReference type="NCBIfam" id="TIGR00051">
    <property type="entry name" value="YbgC/FadM family acyl-CoA thioesterase"/>
    <property type="match status" value="1"/>
</dbReference>
<dbReference type="Proteomes" id="UP001212042">
    <property type="component" value="Unassembled WGS sequence"/>
</dbReference>
<dbReference type="Pfam" id="PF03061">
    <property type="entry name" value="4HBT"/>
    <property type="match status" value="1"/>
</dbReference>
<comment type="caution">
    <text evidence="4">The sequence shown here is derived from an EMBL/GenBank/DDBJ whole genome shotgun (WGS) entry which is preliminary data.</text>
</comment>
<name>A0ABT4XFJ9_9PSED</name>
<proteinExistence type="inferred from homology"/>
<dbReference type="EMBL" id="JAQJZJ010000004">
    <property type="protein sequence ID" value="MDA7086996.1"/>
    <property type="molecule type" value="Genomic_DNA"/>
</dbReference>
<dbReference type="InterPro" id="IPR050563">
    <property type="entry name" value="4-hydroxybenzoyl-CoA_TE"/>
</dbReference>
<evidence type="ECO:0000259" key="3">
    <source>
        <dbReference type="Pfam" id="PF03061"/>
    </source>
</evidence>
<dbReference type="InterPro" id="IPR006683">
    <property type="entry name" value="Thioestr_dom"/>
</dbReference>
<dbReference type="RefSeq" id="WP_271347883.1">
    <property type="nucleotide sequence ID" value="NZ_JAQJZJ010000004.1"/>
</dbReference>
<dbReference type="PANTHER" id="PTHR31793">
    <property type="entry name" value="4-HYDROXYBENZOYL-COA THIOESTERASE FAMILY MEMBER"/>
    <property type="match status" value="1"/>
</dbReference>
<reference evidence="4 5" key="1">
    <citation type="submission" date="2023-01" db="EMBL/GenBank/DDBJ databases">
        <title>Pseudomonas SA3-5T sp. nov., isolated from tidal flat sediment.</title>
        <authorList>
            <person name="Kim H.S."/>
            <person name="Kim J.-S."/>
            <person name="Suh M.K."/>
            <person name="Eom M.K."/>
            <person name="Lee J.-S."/>
        </authorList>
    </citation>
    <scope>NUCLEOTIDE SEQUENCE [LARGE SCALE GENOMIC DNA]</scope>
    <source>
        <strain evidence="4 5">SA3-5</strain>
    </source>
</reference>